<feature type="compositionally biased region" description="Polar residues" evidence="1">
    <location>
        <begin position="408"/>
        <end position="418"/>
    </location>
</feature>
<dbReference type="Proteomes" id="UP000246740">
    <property type="component" value="Unassembled WGS sequence"/>
</dbReference>
<feature type="compositionally biased region" description="Polar residues" evidence="1">
    <location>
        <begin position="858"/>
        <end position="867"/>
    </location>
</feature>
<feature type="compositionally biased region" description="Polar residues" evidence="1">
    <location>
        <begin position="211"/>
        <end position="220"/>
    </location>
</feature>
<evidence type="ECO:0000313" key="3">
    <source>
        <dbReference type="Proteomes" id="UP000246740"/>
    </source>
</evidence>
<feature type="compositionally biased region" description="Low complexity" evidence="1">
    <location>
        <begin position="184"/>
        <end position="210"/>
    </location>
</feature>
<feature type="region of interest" description="Disordered" evidence="1">
    <location>
        <begin position="617"/>
        <end position="694"/>
    </location>
</feature>
<dbReference type="EMBL" id="KZ819188">
    <property type="protein sequence ID" value="PWZ03175.1"/>
    <property type="molecule type" value="Genomic_DNA"/>
</dbReference>
<sequence>MGASGRGRGPRTSGRGDNSSSTSDVEQHNQQASSSSPSSNTPDPSSSSTSAFFSNETRATPSPHGRRSLSAQTRTMPSRTSRHSAVMHQSLNRPDQQHQQPSQDPSSQYQNQESLTASHAQQHHLQRQSNTNPNEPLGLREPLSPLHLEQQQQQRHDSESQPDSTHNQDRQQHQQSEHQHLALISSSSSSSININPSATTMTRTSTSISTNPVRHSLGSQTVPSTTTNGVSSTSSLQLAGSSRNMSPPRPTRSLPRRSASARTLTRPVLSSSQNASNSSGSEALRSRSISNSTILSTSSSNANIMASGSSSSAYNRQNLPTGCGPFSGGGSFDPLSNPPSGMSTPRTPLAEIPLWLADMRSESRRASASSASIMDRDTDWLTAGSGPSGSRHSRTASFSSSSQPPSPGNTRNGSTSPATPFRRSLRSRRPRQSDENSRLSPSPSYFGEDSQSQSQSQAQTQSLSLSQSQHSISSGSSFGMTQFDGRIDSLRVLSSSSLSTNTGLDRTGLGMSSQGSASSLSSQLSGPAMSTRSRTLGRPRTARTRRMTNSISAPLLSPQALSPSRSEPMLFGRNMAAAGLGSASDNTAPIAGPSALSAALNVPLSPIEGESRRASLLERRATQSNSSIADRVVTRSSSRSSSPARTTRSSRRRSMMMSGSSSFSTGPSRGGDGSVVPEAAPIGTNSSAAGSSSSRPLASLSLLDIPGHGFVRASQQHSDVDFAHADWQQDGNSGLSASSSESLLANRNTEDYVMQVEPISPSAYSEMTSLTQGSTAAESSISASSGSSGSSGPPLTPLFVESPYERFLAASAIETFEPTDAAATSFPRTAQPIGTSARQTRSSVAAAAAAAAEATMGPSGTNATSLANEEADSDEPQSQRRRHSDHYSQQQQQQQQHEDQGHEQARRSTRSIQPRLSERLFQMQTLEEKRETEDEDIDIDFDDAVVRVRQSSHRRPLS</sequence>
<feature type="compositionally biased region" description="Low complexity" evidence="1">
    <location>
        <begin position="32"/>
        <end position="55"/>
    </location>
</feature>
<feature type="compositionally biased region" description="Low complexity" evidence="1">
    <location>
        <begin position="450"/>
        <end position="477"/>
    </location>
</feature>
<feature type="compositionally biased region" description="Low complexity" evidence="1">
    <location>
        <begin position="655"/>
        <end position="667"/>
    </location>
</feature>
<feature type="compositionally biased region" description="Low complexity" evidence="1">
    <location>
        <begin position="141"/>
        <end position="153"/>
    </location>
</feature>
<feature type="compositionally biased region" description="Polar residues" evidence="1">
    <location>
        <begin position="302"/>
        <end position="320"/>
    </location>
</feature>
<feature type="region of interest" description="Disordered" evidence="1">
    <location>
        <begin position="499"/>
        <end position="564"/>
    </location>
</feature>
<reference evidence="2 3" key="1">
    <citation type="journal article" date="2018" name="Mol. Biol. Evol.">
        <title>Broad Genomic Sampling Reveals a Smut Pathogenic Ancestry of the Fungal Clade Ustilaginomycotina.</title>
        <authorList>
            <person name="Kijpornyongpan T."/>
            <person name="Mondo S.J."/>
            <person name="Barry K."/>
            <person name="Sandor L."/>
            <person name="Lee J."/>
            <person name="Lipzen A."/>
            <person name="Pangilinan J."/>
            <person name="LaButti K."/>
            <person name="Hainaut M."/>
            <person name="Henrissat B."/>
            <person name="Grigoriev I.V."/>
            <person name="Spatafora J.W."/>
            <person name="Aime M.C."/>
        </authorList>
    </citation>
    <scope>NUCLEOTIDE SEQUENCE [LARGE SCALE GENOMIC DNA]</scope>
    <source>
        <strain evidence="2 3">MCA 3645</strain>
    </source>
</reference>
<feature type="compositionally biased region" description="Low complexity" evidence="1">
    <location>
        <begin position="97"/>
        <end position="112"/>
    </location>
</feature>
<feature type="compositionally biased region" description="Basic and acidic residues" evidence="1">
    <location>
        <begin position="896"/>
        <end position="906"/>
    </location>
</feature>
<keyword evidence="3" id="KW-1185">Reference proteome</keyword>
<feature type="compositionally biased region" description="Acidic residues" evidence="1">
    <location>
        <begin position="933"/>
        <end position="943"/>
    </location>
</feature>
<feature type="compositionally biased region" description="Low complexity" evidence="1">
    <location>
        <begin position="773"/>
        <end position="792"/>
    </location>
</feature>
<dbReference type="OrthoDB" id="2555881at2759"/>
<feature type="compositionally biased region" description="Polar residues" evidence="1">
    <location>
        <begin position="17"/>
        <end position="31"/>
    </location>
</feature>
<dbReference type="AlphaFoldDB" id="A0A317XXZ2"/>
<protein>
    <submittedName>
        <fullName evidence="2">Uncharacterized protein</fullName>
    </submittedName>
</protein>
<evidence type="ECO:0000256" key="1">
    <source>
        <dbReference type="SAM" id="MobiDB-lite"/>
    </source>
</evidence>
<name>A0A317XXZ2_9BASI</name>
<feature type="compositionally biased region" description="Low complexity" evidence="1">
    <location>
        <begin position="221"/>
        <end position="242"/>
    </location>
</feature>
<feature type="region of interest" description="Disordered" evidence="1">
    <location>
        <begin position="766"/>
        <end position="797"/>
    </location>
</feature>
<feature type="compositionally biased region" description="Polar residues" evidence="1">
    <location>
        <begin position="826"/>
        <end position="841"/>
    </location>
</feature>
<evidence type="ECO:0000313" key="2">
    <source>
        <dbReference type="EMBL" id="PWZ03175.1"/>
    </source>
</evidence>
<feature type="compositionally biased region" description="Low complexity" evidence="1">
    <location>
        <begin position="634"/>
        <end position="647"/>
    </location>
</feature>
<accession>A0A317XXZ2</accession>
<feature type="compositionally biased region" description="Polar residues" evidence="1">
    <location>
        <begin position="69"/>
        <end position="79"/>
    </location>
</feature>
<proteinExistence type="predicted"/>
<feature type="region of interest" description="Disordered" evidence="1">
    <location>
        <begin position="848"/>
        <end position="943"/>
    </location>
</feature>
<dbReference type="STRING" id="1882483.A0A317XXZ2"/>
<feature type="compositionally biased region" description="Basic and acidic residues" evidence="1">
    <location>
        <begin position="166"/>
        <end position="180"/>
    </location>
</feature>
<organism evidence="2 3">
    <name type="scientific">Testicularia cyperi</name>
    <dbReference type="NCBI Taxonomy" id="1882483"/>
    <lineage>
        <taxon>Eukaryota</taxon>
        <taxon>Fungi</taxon>
        <taxon>Dikarya</taxon>
        <taxon>Basidiomycota</taxon>
        <taxon>Ustilaginomycotina</taxon>
        <taxon>Ustilaginomycetes</taxon>
        <taxon>Ustilaginales</taxon>
        <taxon>Anthracoideaceae</taxon>
        <taxon>Testicularia</taxon>
    </lineage>
</organism>
<gene>
    <name evidence="2" type="ORF">BCV70DRAFT_197412</name>
</gene>
<feature type="compositionally biased region" description="Low complexity" evidence="1">
    <location>
        <begin position="251"/>
        <end position="301"/>
    </location>
</feature>
<feature type="compositionally biased region" description="Basic residues" evidence="1">
    <location>
        <begin position="535"/>
        <end position="546"/>
    </location>
</feature>
<feature type="region of interest" description="Disordered" evidence="1">
    <location>
        <begin position="822"/>
        <end position="841"/>
    </location>
</feature>
<feature type="region of interest" description="Disordered" evidence="1">
    <location>
        <begin position="377"/>
        <end position="477"/>
    </location>
</feature>
<feature type="compositionally biased region" description="Low complexity" evidence="1">
    <location>
        <begin position="508"/>
        <end position="530"/>
    </location>
</feature>
<dbReference type="InParanoid" id="A0A317XXZ2"/>
<feature type="region of interest" description="Disordered" evidence="1">
    <location>
        <begin position="1"/>
        <end position="347"/>
    </location>
</feature>